<gene>
    <name evidence="1" type="ORF">D6850_03085</name>
</gene>
<evidence type="ECO:0000313" key="2">
    <source>
        <dbReference type="Proteomes" id="UP000281128"/>
    </source>
</evidence>
<dbReference type="InterPro" id="IPR022201">
    <property type="entry name" value="DUF3726"/>
</dbReference>
<organism evidence="1 2">
    <name type="scientific">Roseovarius spongiae</name>
    <dbReference type="NCBI Taxonomy" id="2320272"/>
    <lineage>
        <taxon>Bacteria</taxon>
        <taxon>Pseudomonadati</taxon>
        <taxon>Pseudomonadota</taxon>
        <taxon>Alphaproteobacteria</taxon>
        <taxon>Rhodobacterales</taxon>
        <taxon>Roseobacteraceae</taxon>
        <taxon>Roseovarius</taxon>
    </lineage>
</organism>
<dbReference type="Pfam" id="PF12525">
    <property type="entry name" value="DUF3726"/>
    <property type="match status" value="1"/>
</dbReference>
<name>A0A3A8AYL4_9RHOB</name>
<dbReference type="OrthoDB" id="8420038at2"/>
<proteinExistence type="predicted"/>
<dbReference type="Proteomes" id="UP000281128">
    <property type="component" value="Unassembled WGS sequence"/>
</dbReference>
<comment type="caution">
    <text evidence="1">The sequence shown here is derived from an EMBL/GenBank/DDBJ whole genome shotgun (WGS) entry which is preliminary data.</text>
</comment>
<sequence length="207" mass="20816">MSWSMSEIDGLARKAARGAGFDWGMAEEAGRAVRWLASVGLPGPEALALRLGIGPLAALYVDGAEWRAGAGALCPLTAGAALCDRAHEVVEGSGMVLRGVVQPLLLAPFVAGIAAQTGAPVRLGWAGAAFAFSDQARGRVEGAAALAVDVTVGAGQGGELPPLACALRYDVPPETAAALTALAQRTYAPETDARRIAGAGAGLSDND</sequence>
<protein>
    <submittedName>
        <fullName evidence="1">DUF3726 domain-containing protein</fullName>
    </submittedName>
</protein>
<evidence type="ECO:0000313" key="1">
    <source>
        <dbReference type="EMBL" id="RKF16549.1"/>
    </source>
</evidence>
<reference evidence="1 2" key="1">
    <citation type="submission" date="2018-09" db="EMBL/GenBank/DDBJ databases">
        <title>Roseovarius spongiae sp. nov., isolated from a marine sponge.</title>
        <authorList>
            <person name="Zhuang L."/>
            <person name="Luo L."/>
        </authorList>
    </citation>
    <scope>NUCLEOTIDE SEQUENCE [LARGE SCALE GENOMIC DNA]</scope>
    <source>
        <strain evidence="1 2">HN-E21</strain>
    </source>
</reference>
<dbReference type="AlphaFoldDB" id="A0A3A8AYL4"/>
<dbReference type="EMBL" id="RAPE01000001">
    <property type="protein sequence ID" value="RKF16549.1"/>
    <property type="molecule type" value="Genomic_DNA"/>
</dbReference>
<keyword evidence="2" id="KW-1185">Reference proteome</keyword>
<dbReference type="RefSeq" id="WP_121163663.1">
    <property type="nucleotide sequence ID" value="NZ_RAPE01000001.1"/>
</dbReference>
<accession>A0A3A8AYL4</accession>